<dbReference type="EMBL" id="BAABDM010000012">
    <property type="protein sequence ID" value="GAA4105888.1"/>
    <property type="molecule type" value="Genomic_DNA"/>
</dbReference>
<dbReference type="InterPro" id="IPR007329">
    <property type="entry name" value="FMN-bd"/>
</dbReference>
<organism evidence="2 3">
    <name type="scientific">Zhongshania borealis</name>
    <dbReference type="NCBI Taxonomy" id="889488"/>
    <lineage>
        <taxon>Bacteria</taxon>
        <taxon>Pseudomonadati</taxon>
        <taxon>Pseudomonadota</taxon>
        <taxon>Gammaproteobacteria</taxon>
        <taxon>Cellvibrionales</taxon>
        <taxon>Spongiibacteraceae</taxon>
        <taxon>Zhongshania</taxon>
    </lineage>
</organism>
<evidence type="ECO:0000313" key="2">
    <source>
        <dbReference type="EMBL" id="GAA4105888.1"/>
    </source>
</evidence>
<dbReference type="SMART" id="SM00900">
    <property type="entry name" value="FMN_bind"/>
    <property type="match status" value="1"/>
</dbReference>
<dbReference type="Pfam" id="PF04205">
    <property type="entry name" value="FMN_bind"/>
    <property type="match status" value="1"/>
</dbReference>
<proteinExistence type="predicted"/>
<reference evidence="3" key="1">
    <citation type="journal article" date="2019" name="Int. J. Syst. Evol. Microbiol.">
        <title>The Global Catalogue of Microorganisms (GCM) 10K type strain sequencing project: providing services to taxonomists for standard genome sequencing and annotation.</title>
        <authorList>
            <consortium name="The Broad Institute Genomics Platform"/>
            <consortium name="The Broad Institute Genome Sequencing Center for Infectious Disease"/>
            <person name="Wu L."/>
            <person name="Ma J."/>
        </authorList>
    </citation>
    <scope>NUCLEOTIDE SEQUENCE [LARGE SCALE GENOMIC DNA]</scope>
    <source>
        <strain evidence="3">JCM 17304</strain>
    </source>
</reference>
<sequence length="202" mass="21752">MAIQLAKLRTRSGLLPAVAVIGLMLILQLFVSPPTHAASAGQYLTVDEFLGLGFGNEAKPEPKVLWLTPELKARIKLVRGKDFPLLRVRYWQQGQKTAWILEEIGKERPITIGVVVDAGGASSAVARVEILAFRESRGWEVRHDFFTEQFRGAALVDGDGLSQHIDGITGATLSVRAVKQVALVALLLADAVKGSADSSAAE</sequence>
<protein>
    <recommendedName>
        <fullName evidence="1">FMN-binding domain-containing protein</fullName>
    </recommendedName>
</protein>
<dbReference type="RefSeq" id="WP_344938723.1">
    <property type="nucleotide sequence ID" value="NZ_BAABDM010000012.1"/>
</dbReference>
<accession>A0ABP7X8X2</accession>
<feature type="domain" description="FMN-binding" evidence="1">
    <location>
        <begin position="105"/>
        <end position="189"/>
    </location>
</feature>
<keyword evidence="3" id="KW-1185">Reference proteome</keyword>
<name>A0ABP7X8X2_9GAMM</name>
<gene>
    <name evidence="2" type="ORF">GCM10022414_35880</name>
</gene>
<evidence type="ECO:0000259" key="1">
    <source>
        <dbReference type="SMART" id="SM00900"/>
    </source>
</evidence>
<evidence type="ECO:0000313" key="3">
    <source>
        <dbReference type="Proteomes" id="UP001500392"/>
    </source>
</evidence>
<comment type="caution">
    <text evidence="2">The sequence shown here is derived from an EMBL/GenBank/DDBJ whole genome shotgun (WGS) entry which is preliminary data.</text>
</comment>
<dbReference type="Proteomes" id="UP001500392">
    <property type="component" value="Unassembled WGS sequence"/>
</dbReference>